<dbReference type="CDD" id="cd08181">
    <property type="entry name" value="PPD-like"/>
    <property type="match status" value="1"/>
</dbReference>
<dbReference type="AlphaFoldDB" id="B9KA48"/>
<dbReference type="eggNOG" id="COG1454">
    <property type="taxonomic scope" value="Bacteria"/>
</dbReference>
<dbReference type="GO" id="GO:0046872">
    <property type="term" value="F:metal ion binding"/>
    <property type="evidence" value="ECO:0007669"/>
    <property type="project" value="InterPro"/>
</dbReference>
<protein>
    <submittedName>
        <fullName evidence="4">Iron-containing alcohol dehydrogenase</fullName>
    </submittedName>
</protein>
<gene>
    <name evidence="4" type="ordered locus">CTN_1655</name>
</gene>
<evidence type="ECO:0000313" key="4">
    <source>
        <dbReference type="EMBL" id="ACM23831.1"/>
    </source>
</evidence>
<reference evidence="4 5" key="1">
    <citation type="journal article" date="2009" name="Biosci. Biotechnol. Biochem.">
        <title>WeGAS: a web-based microbial genome annotation system.</title>
        <authorList>
            <person name="Lee D."/>
            <person name="Seo H."/>
            <person name="Park C."/>
            <person name="Park K."/>
        </authorList>
    </citation>
    <scope>NUCLEOTIDE SEQUENCE [LARGE SCALE GENOMIC DNA]</scope>
    <source>
        <strain evidence="5">ATCC 49049 / DSM 4359 / NBRC 107923 / NS-E</strain>
    </source>
</reference>
<dbReference type="PANTHER" id="PTHR11496:SF104">
    <property type="entry name" value="3-DEOXY-ALPHA-D-MANNO-OCTULOSONATE 8-OXIDASE"/>
    <property type="match status" value="1"/>
</dbReference>
<evidence type="ECO:0000259" key="2">
    <source>
        <dbReference type="Pfam" id="PF00465"/>
    </source>
</evidence>
<feature type="domain" description="Alcohol dehydrogenase iron-type/glycerol dehydrogenase GldA" evidence="2">
    <location>
        <begin position="10"/>
        <end position="175"/>
    </location>
</feature>
<dbReference type="KEGG" id="tna:CTN_1655"/>
<dbReference type="STRING" id="309803.CTN_1655"/>
<organism evidence="4 5">
    <name type="scientific">Thermotoga neapolitana (strain ATCC 49049 / DSM 4359 / NBRC 107923 / NS-E)</name>
    <dbReference type="NCBI Taxonomy" id="309803"/>
    <lineage>
        <taxon>Bacteria</taxon>
        <taxon>Thermotogati</taxon>
        <taxon>Thermotogota</taxon>
        <taxon>Thermotogae</taxon>
        <taxon>Thermotogales</taxon>
        <taxon>Thermotogaceae</taxon>
        <taxon>Thermotoga</taxon>
    </lineage>
</organism>
<dbReference type="PROSITE" id="PS00913">
    <property type="entry name" value="ADH_IRON_1"/>
    <property type="match status" value="1"/>
</dbReference>
<keyword evidence="1" id="KW-0560">Oxidoreductase</keyword>
<proteinExistence type="predicted"/>
<dbReference type="PANTHER" id="PTHR11496">
    <property type="entry name" value="ALCOHOL DEHYDROGENASE"/>
    <property type="match status" value="1"/>
</dbReference>
<dbReference type="HOGENOM" id="CLU_007207_0_0_0"/>
<dbReference type="EMBL" id="CP000916">
    <property type="protein sequence ID" value="ACM23831.1"/>
    <property type="molecule type" value="Genomic_DNA"/>
</dbReference>
<sequence>MGNMWEFYMPTDVFFGDHILSKRGPVMKILGKRALIVTGRTSSKKNGSLDDLTDLLEKLDISYVVFDEVEENPSFASVERAAERFRDEDFDLVVGLGGGSPMDFAKAISVLLKEKDLNVEDLYDSEKIRRWLPVVEIPTTAGTGSEVTPYSVLTDQEGNKRGCRLMFPVYAFLDPRYTYSMPEDLVLSTGVDALSHAVEGFLSRRATPPSDALALEAMKIIHKYLPKAMGGDEKARRKMLIASCLAGMVIAQTSTTLAHAMGYPLTTEKGIKHGRATGMVLPFVMNVMREEIPDRVDEVNRIFRKSLLNFLKDLGLYQRVEVSQEELERWSEKASRAKHVSNTPGTFTKEKILMIYREALSV</sequence>
<keyword evidence="5" id="KW-1185">Reference proteome</keyword>
<dbReference type="Pfam" id="PF00465">
    <property type="entry name" value="Fe-ADH"/>
    <property type="match status" value="1"/>
</dbReference>
<dbReference type="Gene3D" id="1.20.1090.10">
    <property type="entry name" value="Dehydroquinate synthase-like - alpha domain"/>
    <property type="match status" value="1"/>
</dbReference>
<dbReference type="InterPro" id="IPR018211">
    <property type="entry name" value="ADH_Fe_CS"/>
</dbReference>
<dbReference type="InterPro" id="IPR001670">
    <property type="entry name" value="ADH_Fe/GldA"/>
</dbReference>
<dbReference type="FunFam" id="3.40.50.1970:FF:000003">
    <property type="entry name" value="Alcohol dehydrogenase, iron-containing"/>
    <property type="match status" value="1"/>
</dbReference>
<dbReference type="Pfam" id="PF25137">
    <property type="entry name" value="ADH_Fe_C"/>
    <property type="match status" value="1"/>
</dbReference>
<evidence type="ECO:0000259" key="3">
    <source>
        <dbReference type="Pfam" id="PF25137"/>
    </source>
</evidence>
<dbReference type="GO" id="GO:0004022">
    <property type="term" value="F:alcohol dehydrogenase (NAD+) activity"/>
    <property type="evidence" value="ECO:0007669"/>
    <property type="project" value="TreeGrafter"/>
</dbReference>
<name>B9KA48_THENN</name>
<dbReference type="Gene3D" id="3.40.50.1970">
    <property type="match status" value="1"/>
</dbReference>
<evidence type="ECO:0000313" key="5">
    <source>
        <dbReference type="Proteomes" id="UP000000445"/>
    </source>
</evidence>
<feature type="domain" description="Fe-containing alcohol dehydrogenase-like C-terminal" evidence="3">
    <location>
        <begin position="188"/>
        <end position="359"/>
    </location>
</feature>
<dbReference type="InterPro" id="IPR056798">
    <property type="entry name" value="ADH_Fe_C"/>
</dbReference>
<evidence type="ECO:0000256" key="1">
    <source>
        <dbReference type="ARBA" id="ARBA00023002"/>
    </source>
</evidence>
<dbReference type="SUPFAM" id="SSF56796">
    <property type="entry name" value="Dehydroquinate synthase-like"/>
    <property type="match status" value="1"/>
</dbReference>
<dbReference type="Proteomes" id="UP000000445">
    <property type="component" value="Chromosome"/>
</dbReference>
<dbReference type="InterPro" id="IPR039697">
    <property type="entry name" value="Alcohol_dehydrogenase_Fe"/>
</dbReference>
<accession>B9KA48</accession>